<feature type="compositionally biased region" description="Basic and acidic residues" evidence="1">
    <location>
        <begin position="35"/>
        <end position="50"/>
    </location>
</feature>
<feature type="region of interest" description="Disordered" evidence="1">
    <location>
        <begin position="16"/>
        <end position="65"/>
    </location>
</feature>
<evidence type="ECO:0000256" key="1">
    <source>
        <dbReference type="SAM" id="MobiDB-lite"/>
    </source>
</evidence>
<feature type="compositionally biased region" description="Basic residues" evidence="1">
    <location>
        <begin position="25"/>
        <end position="34"/>
    </location>
</feature>
<gene>
    <name evidence="2" type="ORF">Sliba_30900</name>
</gene>
<protein>
    <submittedName>
        <fullName evidence="2">Uncharacterized protein</fullName>
    </submittedName>
</protein>
<organism evidence="2 3">
    <name type="scientific">Streptomyces nigrescens</name>
    <dbReference type="NCBI Taxonomy" id="1920"/>
    <lineage>
        <taxon>Bacteria</taxon>
        <taxon>Bacillati</taxon>
        <taxon>Actinomycetota</taxon>
        <taxon>Actinomycetes</taxon>
        <taxon>Kitasatosporales</taxon>
        <taxon>Streptomycetaceae</taxon>
        <taxon>Streptomyces</taxon>
    </lineage>
</organism>
<proteinExistence type="predicted"/>
<evidence type="ECO:0000313" key="2">
    <source>
        <dbReference type="EMBL" id="GFE22637.1"/>
    </source>
</evidence>
<evidence type="ECO:0000313" key="3">
    <source>
        <dbReference type="Proteomes" id="UP000429552"/>
    </source>
</evidence>
<dbReference type="EMBL" id="BLIP01000001">
    <property type="protein sequence ID" value="GFE22637.1"/>
    <property type="molecule type" value="Genomic_DNA"/>
</dbReference>
<name>A0A640TGA4_STRNI</name>
<comment type="caution">
    <text evidence="2">The sequence shown here is derived from an EMBL/GenBank/DDBJ whole genome shotgun (WGS) entry which is preliminary data.</text>
</comment>
<sequence>MTWTERKLSGDRKLRCDRELSGDRKPRRARKLHADHKDQVNGRDRGDRQGRASVAGRRPSPRSSC</sequence>
<reference evidence="2 3" key="1">
    <citation type="submission" date="2019-12" db="EMBL/GenBank/DDBJ databases">
        <title>Whole genome shotgun sequence of Streptomyces libani subsp. libani NBRC 13452.</title>
        <authorList>
            <person name="Ichikawa N."/>
            <person name="Kimura A."/>
            <person name="Kitahashi Y."/>
            <person name="Komaki H."/>
            <person name="Tamura T."/>
        </authorList>
    </citation>
    <scope>NUCLEOTIDE SEQUENCE [LARGE SCALE GENOMIC DNA]</scope>
    <source>
        <strain evidence="2 3">NBRC 13452</strain>
    </source>
</reference>
<dbReference type="Proteomes" id="UP000429552">
    <property type="component" value="Unassembled WGS sequence"/>
</dbReference>
<dbReference type="AlphaFoldDB" id="A0A640TGA4"/>
<accession>A0A640TGA4</accession>